<dbReference type="CDD" id="cd00060">
    <property type="entry name" value="FHA"/>
    <property type="match status" value="1"/>
</dbReference>
<evidence type="ECO:0000256" key="3">
    <source>
        <dbReference type="ARBA" id="ARBA00015014"/>
    </source>
</evidence>
<feature type="region of interest" description="Disordered" evidence="14">
    <location>
        <begin position="969"/>
        <end position="995"/>
    </location>
</feature>
<name>A0A7M7GVR4_APIME</name>
<keyword evidence="6" id="KW-0677">Repeat</keyword>
<dbReference type="Proteomes" id="UP000005203">
    <property type="component" value="Linkage group LG3"/>
</dbReference>
<evidence type="ECO:0000256" key="10">
    <source>
        <dbReference type="ARBA" id="ARBA00023242"/>
    </source>
</evidence>
<feature type="compositionally biased region" description="Polar residues" evidence="14">
    <location>
        <begin position="1349"/>
        <end position="1359"/>
    </location>
</feature>
<evidence type="ECO:0000256" key="7">
    <source>
        <dbReference type="ARBA" id="ARBA00022763"/>
    </source>
</evidence>
<keyword evidence="9" id="KW-0007">Acetylation</keyword>
<dbReference type="SUPFAM" id="SSF49879">
    <property type="entry name" value="SMAD/FHA domain"/>
    <property type="match status" value="1"/>
</dbReference>
<dbReference type="GO" id="GO:0005694">
    <property type="term" value="C:chromosome"/>
    <property type="evidence" value="ECO:0007669"/>
    <property type="project" value="UniProtKB-SubCell"/>
</dbReference>
<accession>A0A7M7GVR4</accession>
<evidence type="ECO:0000313" key="17">
    <source>
        <dbReference type="EnsemblMetazoa" id="XP_006564069"/>
    </source>
</evidence>
<dbReference type="GO" id="GO:0006974">
    <property type="term" value="P:DNA damage response"/>
    <property type="evidence" value="ECO:0007669"/>
    <property type="project" value="UniProtKB-KW"/>
</dbReference>
<feature type="compositionally biased region" description="Basic residues" evidence="14">
    <location>
        <begin position="969"/>
        <end position="980"/>
    </location>
</feature>
<keyword evidence="4" id="KW-0158">Chromosome</keyword>
<comment type="subcellular location">
    <subcellularLocation>
        <location evidence="2">Chromosome</location>
    </subcellularLocation>
    <subcellularLocation>
        <location evidence="1">Nucleus</location>
    </subcellularLocation>
</comment>
<evidence type="ECO:0000256" key="6">
    <source>
        <dbReference type="ARBA" id="ARBA00022737"/>
    </source>
</evidence>
<feature type="compositionally biased region" description="Polar residues" evidence="14">
    <location>
        <begin position="1050"/>
        <end position="1063"/>
    </location>
</feature>
<feature type="region of interest" description="Disordered" evidence="14">
    <location>
        <begin position="1443"/>
        <end position="1493"/>
    </location>
</feature>
<dbReference type="InterPro" id="IPR051579">
    <property type="entry name" value="DDR_Transcriptional_Reg"/>
</dbReference>
<dbReference type="Pfam" id="PF00498">
    <property type="entry name" value="FHA"/>
    <property type="match status" value="1"/>
</dbReference>
<dbReference type="EnsemblMetazoa" id="XM_006564006">
    <property type="protein sequence ID" value="XP_006564069"/>
    <property type="gene ID" value="LOC100577253"/>
</dbReference>
<feature type="compositionally biased region" description="Polar residues" evidence="14">
    <location>
        <begin position="190"/>
        <end position="215"/>
    </location>
</feature>
<dbReference type="GO" id="GO:0005634">
    <property type="term" value="C:nucleus"/>
    <property type="evidence" value="ECO:0007669"/>
    <property type="project" value="UniProtKB-SubCell"/>
</dbReference>
<dbReference type="InterPro" id="IPR000253">
    <property type="entry name" value="FHA_dom"/>
</dbReference>
<evidence type="ECO:0000256" key="4">
    <source>
        <dbReference type="ARBA" id="ARBA00022454"/>
    </source>
</evidence>
<evidence type="ECO:0000313" key="19">
    <source>
        <dbReference type="RefSeq" id="XP_006564069.2"/>
    </source>
</evidence>
<accession>A0A8B6Z0X4</accession>
<dbReference type="CDD" id="cd18432">
    <property type="entry name" value="BRCT_PAXIP1_rpt6_like"/>
    <property type="match status" value="1"/>
</dbReference>
<dbReference type="Gene3D" id="3.40.50.10190">
    <property type="entry name" value="BRCT domain"/>
    <property type="match status" value="2"/>
</dbReference>
<gene>
    <name evidence="19" type="primary">LOC100577253</name>
</gene>
<dbReference type="Pfam" id="PF16589">
    <property type="entry name" value="BRCT_2"/>
    <property type="match status" value="1"/>
</dbReference>
<feature type="compositionally biased region" description="Basic and acidic residues" evidence="14">
    <location>
        <begin position="1032"/>
        <end position="1049"/>
    </location>
</feature>
<dbReference type="CDD" id="cd17744">
    <property type="entry name" value="BRCT_MDC1_rpt1"/>
    <property type="match status" value="1"/>
</dbReference>
<feature type="compositionally biased region" description="Polar residues" evidence="14">
    <location>
        <begin position="981"/>
        <end position="995"/>
    </location>
</feature>
<dbReference type="OrthoDB" id="342264at2759"/>
<dbReference type="PROSITE" id="PS50006">
    <property type="entry name" value="FHA_DOMAIN"/>
    <property type="match status" value="1"/>
</dbReference>
<evidence type="ECO:0000259" key="15">
    <source>
        <dbReference type="PROSITE" id="PS50006"/>
    </source>
</evidence>
<feature type="compositionally biased region" description="Low complexity" evidence="14">
    <location>
        <begin position="1469"/>
        <end position="1479"/>
    </location>
</feature>
<keyword evidence="8" id="KW-0832">Ubl conjugation</keyword>
<evidence type="ECO:0000256" key="9">
    <source>
        <dbReference type="ARBA" id="ARBA00022990"/>
    </source>
</evidence>
<keyword evidence="7" id="KW-0227">DNA damage</keyword>
<evidence type="ECO:0000256" key="13">
    <source>
        <dbReference type="ARBA" id="ARBA00030146"/>
    </source>
</evidence>
<evidence type="ECO:0000256" key="8">
    <source>
        <dbReference type="ARBA" id="ARBA00022843"/>
    </source>
</evidence>
<feature type="compositionally biased region" description="Basic residues" evidence="14">
    <location>
        <begin position="1365"/>
        <end position="1381"/>
    </location>
</feature>
<evidence type="ECO:0000256" key="12">
    <source>
        <dbReference type="ARBA" id="ARBA00023858"/>
    </source>
</evidence>
<keyword evidence="10" id="KW-0539">Nucleus</keyword>
<keyword evidence="5" id="KW-1017">Isopeptide bond</keyword>
<evidence type="ECO:0000259" key="16">
    <source>
        <dbReference type="PROSITE" id="PS50172"/>
    </source>
</evidence>
<protein>
    <recommendedName>
        <fullName evidence="3">Mediator of DNA damage checkpoint protein 1</fullName>
    </recommendedName>
    <alternativeName>
        <fullName evidence="13">PAX transactivation activation domain-interacting protein</fullName>
    </alternativeName>
    <alternativeName>
        <fullName evidence="12">PAX-interacting protein 1</fullName>
    </alternativeName>
</protein>
<dbReference type="SMART" id="SM00240">
    <property type="entry name" value="FHA"/>
    <property type="match status" value="1"/>
</dbReference>
<dbReference type="KEGG" id="ame:100577253"/>
<dbReference type="InterPro" id="IPR036420">
    <property type="entry name" value="BRCT_dom_sf"/>
</dbReference>
<feature type="region of interest" description="Disordered" evidence="14">
    <location>
        <begin position="427"/>
        <end position="456"/>
    </location>
</feature>
<proteinExistence type="predicted"/>
<dbReference type="PANTHER" id="PTHR23196:SF1">
    <property type="entry name" value="PAX-INTERACTING PROTEIN 1"/>
    <property type="match status" value="1"/>
</dbReference>
<evidence type="ECO:0000256" key="5">
    <source>
        <dbReference type="ARBA" id="ARBA00022499"/>
    </source>
</evidence>
<sequence>MDIIATQVYENCDVTSSEISYSTQDNKIQIGELIVGTETYPIKKGINQIGRHPDCNIIFNNPTVSKRHAEIEANNHETAVWICDLNSSNKTKLNNSILRPNRFYELKNGNVLEFGMVRAVFKFYHSMDESLIPETPALSRQKLQKLIIPGTPDSSLNNSSTLGENISMISSIQTNEKETIFRCPNPIPARTSTSSTRKNNLQNSSVNNLDNSQNSDGEKKQNVGVSRINIYDMEKSFESLNGTNIDVHDVETQKIRLNNKEIVLKSLNEQKVNTHDIETQHEINAQENVIDIHDIETQHDIDIHDMKTPKKIHAISRNDNKTQDNEKLKTEIEENGNLIMEKENNIIIQKDEAIASTSYFNDTNKCKNKIEHGQSIKKHLQKNSQRCSQSSIATNFENELSELDTSRNLLGSQCLLEDLIDDDDNDDLLDESKSRSSTPLKTSYVNDDEDVNSKSTDSENIFEAATQINQTDKDTIHRINYSFKASLTDPNDSDETDNECVFQRYSFEENKKNEKSSIIRVSESDDSFTDEEGRFIEMAAIEKRAASNSFEKRNRNKEIKNDSSKDSEDLFNMLTQPINKKDLLSKCDEKTQNIRDKVDKEIDFDTPTQVIDKKNNSEINKDIEIKERIKNIEVEQVDDFTPTQVVSTLKSSSKEMNSLAIKNKIIPDDENITEMEDNTPTQIINIIEKTSNIDNNKYSNSLNSIKLNTIEDASIENIDYEMAATQPINDTEMRKSVSVINKSKNILNLSEKSNNINLDDTIEKNLNAMFEDVNEEHNEEQQQISTQLLKNMLETSHCENKSPTNNLNINDNSIDCNIEKSIKEKNSKTIDPSSNLESSKKLNKSNLKNIDNIPEDLSISKSSTKKEHEESKTVNTIQEENKKKECIFKENKADSENIGNQVLNMSIDSNQLQQTSKVLENNDDDILAGLPEVKIAGTYPTSPTSSTSSEYRININHNRTKQISIKIAPKKRRSSRKTFNHKNTQNTELDHTINNSNSTTILKNFSNSFSNNFNDDRISVEETNKKKKNKKTKESIRKTNPENLHKSKESNTSPKSVAFINSQEKARQSPFISTNRRTRNSSKENIDHLSIFQVEKEALIKKVAGESAEKNLPNTCVKKRSLSMTDRIEINNSKKHKSNIKENEFINTRSRKISKVTGRRQSANTLNISSLKNSSISCNEKLPDEDISLDKQPIIKIEKMSVYTPTESISSTPTGEIINKKRKNKQRNQRTNIIDDQVVSIENEKTSQNTKTQRIEFQIDEISSQIGEESQEIEMIMNNALKEQSTETKKDIDNNATNIKTRNSKKHKNIHMNADNAESSNTSSIIYESDNANFEIPTSKIKHMKMSKNKSNITNTLKNESIKEMKKKSKQSTRSTRAHRRSITDSSTDENTKIVNEHIETKKKSKQSTRSTRTHEQSIMDSSMETNQTTLTNNINKINSLRNKRQRQTTEKIESNKKKKMDFTEETNSETNSSIEVTSLVSTPNRTRRSMNSSFATSSPFKIKHKVLFTGISSNDYNKLLTKLGASQVEDPTKCTVLVTDKIRRTVKFLCALALSIPIVSTNWLHDSEKIGHFEELESYILEDPEAEAKFHFKLKKSLEKAKEYKLLEGYTLILTPNIAPPPPELKSIIISCGGKALLRPPSSWPEKAMIISNKEDLTNAKKFLAKAPKNITIQSTEFILTGILRQELEFNEFRLYN</sequence>
<dbReference type="GeneID" id="100577253"/>
<dbReference type="Gene3D" id="2.60.200.20">
    <property type="match status" value="1"/>
</dbReference>
<reference evidence="19" key="2">
    <citation type="submission" date="2025-04" db="UniProtKB">
        <authorList>
            <consortium name="RefSeq"/>
        </authorList>
    </citation>
    <scope>IDENTIFICATION</scope>
    <source>
        <strain evidence="19">DH4</strain>
        <tissue evidence="19">Whole body</tissue>
    </source>
</reference>
<evidence type="ECO:0000256" key="1">
    <source>
        <dbReference type="ARBA" id="ARBA00004123"/>
    </source>
</evidence>
<reference evidence="17" key="1">
    <citation type="submission" date="2021-01" db="UniProtKB">
        <authorList>
            <consortium name="EnsemblMetazoa"/>
        </authorList>
    </citation>
    <scope>IDENTIFICATION</scope>
    <source>
        <strain evidence="17">DH4</strain>
    </source>
</reference>
<organism evidence="17">
    <name type="scientific">Apis mellifera</name>
    <name type="common">Honeybee</name>
    <dbReference type="NCBI Taxonomy" id="7460"/>
    <lineage>
        <taxon>Eukaryota</taxon>
        <taxon>Metazoa</taxon>
        <taxon>Ecdysozoa</taxon>
        <taxon>Arthropoda</taxon>
        <taxon>Hexapoda</taxon>
        <taxon>Insecta</taxon>
        <taxon>Pterygota</taxon>
        <taxon>Neoptera</taxon>
        <taxon>Endopterygota</taxon>
        <taxon>Hymenoptera</taxon>
        <taxon>Apocrita</taxon>
        <taxon>Aculeata</taxon>
        <taxon>Apoidea</taxon>
        <taxon>Anthophila</taxon>
        <taxon>Apidae</taxon>
        <taxon>Apis</taxon>
    </lineage>
</organism>
<feature type="compositionally biased region" description="Basic and acidic residues" evidence="14">
    <location>
        <begin position="1390"/>
        <end position="1402"/>
    </location>
</feature>
<dbReference type="RefSeq" id="XP_006564069.2">
    <property type="nucleotide sequence ID" value="XM_006564006.3"/>
</dbReference>
<feature type="region of interest" description="Disordered" evidence="14">
    <location>
        <begin position="1345"/>
        <end position="1422"/>
    </location>
</feature>
<feature type="region of interest" description="Disordered" evidence="14">
    <location>
        <begin position="853"/>
        <end position="876"/>
    </location>
</feature>
<evidence type="ECO:0000256" key="11">
    <source>
        <dbReference type="ARBA" id="ARBA00023306"/>
    </source>
</evidence>
<dbReference type="PANTHER" id="PTHR23196">
    <property type="entry name" value="PAX TRANSCRIPTION ACTIVATION DOMAIN INTERACTING PROTEIN"/>
    <property type="match status" value="1"/>
</dbReference>
<feature type="domain" description="FHA" evidence="15">
    <location>
        <begin position="47"/>
        <end position="98"/>
    </location>
</feature>
<keyword evidence="11" id="KW-0131">Cell cycle</keyword>
<evidence type="ECO:0000256" key="14">
    <source>
        <dbReference type="SAM" id="MobiDB-lite"/>
    </source>
</evidence>
<dbReference type="InterPro" id="IPR008984">
    <property type="entry name" value="SMAD_FHA_dom_sf"/>
</dbReference>
<keyword evidence="18" id="KW-1185">Reference proteome</keyword>
<evidence type="ECO:0000313" key="18">
    <source>
        <dbReference type="Proteomes" id="UP000005203"/>
    </source>
</evidence>
<dbReference type="SMART" id="SM00292">
    <property type="entry name" value="BRCT"/>
    <property type="match status" value="2"/>
</dbReference>
<dbReference type="Pfam" id="PF16770">
    <property type="entry name" value="RTT107_BRCT_5"/>
    <property type="match status" value="1"/>
</dbReference>
<feature type="domain" description="BRCT" evidence="16">
    <location>
        <begin position="1504"/>
        <end position="1582"/>
    </location>
</feature>
<evidence type="ECO:0000256" key="2">
    <source>
        <dbReference type="ARBA" id="ARBA00004286"/>
    </source>
</evidence>
<dbReference type="SUPFAM" id="SSF52113">
    <property type="entry name" value="BRCT domain"/>
    <property type="match status" value="1"/>
</dbReference>
<dbReference type="PROSITE" id="PS50172">
    <property type="entry name" value="BRCT"/>
    <property type="match status" value="1"/>
</dbReference>
<feature type="compositionally biased region" description="Polar residues" evidence="14">
    <location>
        <begin position="435"/>
        <end position="445"/>
    </location>
</feature>
<feature type="compositionally biased region" description="Polar residues" evidence="14">
    <location>
        <begin position="1480"/>
        <end position="1493"/>
    </location>
</feature>
<dbReference type="InterPro" id="IPR001357">
    <property type="entry name" value="BRCT_dom"/>
</dbReference>
<feature type="compositionally biased region" description="Basic and acidic residues" evidence="14">
    <location>
        <begin position="1284"/>
        <end position="1293"/>
    </location>
</feature>
<feature type="region of interest" description="Disordered" evidence="14">
    <location>
        <begin position="1284"/>
        <end position="1321"/>
    </location>
</feature>
<feature type="region of interest" description="Disordered" evidence="14">
    <location>
        <begin position="184"/>
        <end position="221"/>
    </location>
</feature>
<feature type="region of interest" description="Disordered" evidence="14">
    <location>
        <begin position="1020"/>
        <end position="1083"/>
    </location>
</feature>